<dbReference type="Pfam" id="PF00106">
    <property type="entry name" value="adh_short"/>
    <property type="match status" value="1"/>
</dbReference>
<keyword evidence="4" id="KW-1185">Reference proteome</keyword>
<dbReference type="SUPFAM" id="SSF51735">
    <property type="entry name" value="NAD(P)-binding Rossmann-fold domains"/>
    <property type="match status" value="1"/>
</dbReference>
<dbReference type="InterPro" id="IPR002347">
    <property type="entry name" value="SDR_fam"/>
</dbReference>
<comment type="caution">
    <text evidence="3">The sequence shown here is derived from an EMBL/GenBank/DDBJ whole genome shotgun (WGS) entry which is preliminary data.</text>
</comment>
<accession>A0AAV1J581</accession>
<dbReference type="Gene3D" id="3.40.50.720">
    <property type="entry name" value="NAD(P)-binding Rossmann-like Domain"/>
    <property type="match status" value="1"/>
</dbReference>
<keyword evidence="2" id="KW-0812">Transmembrane</keyword>
<gene>
    <name evidence="3" type="ORF">LNINA_LOCUS3403</name>
</gene>
<organism evidence="3 4">
    <name type="scientific">Leptosia nina</name>
    <dbReference type="NCBI Taxonomy" id="320188"/>
    <lineage>
        <taxon>Eukaryota</taxon>
        <taxon>Metazoa</taxon>
        <taxon>Ecdysozoa</taxon>
        <taxon>Arthropoda</taxon>
        <taxon>Hexapoda</taxon>
        <taxon>Insecta</taxon>
        <taxon>Pterygota</taxon>
        <taxon>Neoptera</taxon>
        <taxon>Endopterygota</taxon>
        <taxon>Lepidoptera</taxon>
        <taxon>Glossata</taxon>
        <taxon>Ditrysia</taxon>
        <taxon>Papilionoidea</taxon>
        <taxon>Pieridae</taxon>
        <taxon>Pierinae</taxon>
        <taxon>Leptosia</taxon>
    </lineage>
</organism>
<feature type="transmembrane region" description="Helical" evidence="2">
    <location>
        <begin position="6"/>
        <end position="30"/>
    </location>
</feature>
<evidence type="ECO:0000313" key="4">
    <source>
        <dbReference type="Proteomes" id="UP001497472"/>
    </source>
</evidence>
<dbReference type="GO" id="GO:0016491">
    <property type="term" value="F:oxidoreductase activity"/>
    <property type="evidence" value="ECO:0007669"/>
    <property type="project" value="UniProtKB-KW"/>
</dbReference>
<keyword evidence="2" id="KW-1133">Transmembrane helix</keyword>
<keyword evidence="1" id="KW-0560">Oxidoreductase</keyword>
<dbReference type="PANTHER" id="PTHR43157:SF31">
    <property type="entry name" value="PHOSPHATIDYLINOSITOL-GLYCAN BIOSYNTHESIS CLASS F PROTEIN"/>
    <property type="match status" value="1"/>
</dbReference>
<dbReference type="EMBL" id="CAVLEF010000004">
    <property type="protein sequence ID" value="CAK1543596.1"/>
    <property type="molecule type" value="Genomic_DNA"/>
</dbReference>
<dbReference type="AlphaFoldDB" id="A0AAV1J581"/>
<sequence length="325" mass="35621">MWSEIGAVLAVFAAAGLSIFLVVTLVLMISKLLTEPVKIMCNCPTRLDGKTVLVTGGNSGIGFETAKDLAKRGARVIIADKNNAEGSVGDIIKSTGNSQVEYRHLDLADFKSVRAFADDVNKTFDRLDILVNNAGCLIEDKRLSKDGIDLMMQVNYLGPFLLTNLLLEKLIKAQSRIVIVSSGLYSYGEVDLQDLTGSKPENFFKAYINTKLCTVLWTKALAKNLPSNVSAFCLHPGMVSTNIVARFNGILGTFFKRMFLWLVKSPYEGAQTSIHACIAPGIETLSGSYFSNCRLTPTAKLVNDPKLVEDLWKETTLLLKDILNK</sequence>
<proteinExistence type="predicted"/>
<keyword evidence="2" id="KW-0472">Membrane</keyword>
<dbReference type="CDD" id="cd05327">
    <property type="entry name" value="retinol-DH_like_SDR_c_like"/>
    <property type="match status" value="1"/>
</dbReference>
<protein>
    <submittedName>
        <fullName evidence="3">Uncharacterized protein</fullName>
    </submittedName>
</protein>
<dbReference type="Proteomes" id="UP001497472">
    <property type="component" value="Unassembled WGS sequence"/>
</dbReference>
<reference evidence="3 4" key="1">
    <citation type="submission" date="2023-11" db="EMBL/GenBank/DDBJ databases">
        <authorList>
            <person name="Okamura Y."/>
        </authorList>
    </citation>
    <scope>NUCLEOTIDE SEQUENCE [LARGE SCALE GENOMIC DNA]</scope>
</reference>
<evidence type="ECO:0000256" key="1">
    <source>
        <dbReference type="ARBA" id="ARBA00023002"/>
    </source>
</evidence>
<name>A0AAV1J581_9NEOP</name>
<evidence type="ECO:0000313" key="3">
    <source>
        <dbReference type="EMBL" id="CAK1543596.1"/>
    </source>
</evidence>
<dbReference type="PANTHER" id="PTHR43157">
    <property type="entry name" value="PHOSPHATIDYLINOSITOL-GLYCAN BIOSYNTHESIS CLASS F PROTEIN-RELATED"/>
    <property type="match status" value="1"/>
</dbReference>
<dbReference type="InterPro" id="IPR036291">
    <property type="entry name" value="NAD(P)-bd_dom_sf"/>
</dbReference>
<evidence type="ECO:0000256" key="2">
    <source>
        <dbReference type="SAM" id="Phobius"/>
    </source>
</evidence>
<dbReference type="PRINTS" id="PR00081">
    <property type="entry name" value="GDHRDH"/>
</dbReference>